<dbReference type="GO" id="GO:0008233">
    <property type="term" value="F:peptidase activity"/>
    <property type="evidence" value="ECO:0007669"/>
    <property type="project" value="UniProtKB-KW"/>
</dbReference>
<keyword evidence="1" id="KW-1133">Transmembrane helix</keyword>
<protein>
    <submittedName>
        <fullName evidence="2">Aspartyl protease family protein</fullName>
    </submittedName>
</protein>
<dbReference type="EMBL" id="JAFKCV010000001">
    <property type="protein sequence ID" value="MBN7823893.1"/>
    <property type="molecule type" value="Genomic_DNA"/>
</dbReference>
<dbReference type="InterPro" id="IPR034122">
    <property type="entry name" value="Retropepsin-like_bacterial"/>
</dbReference>
<keyword evidence="1" id="KW-0472">Membrane</keyword>
<keyword evidence="2" id="KW-0378">Hydrolase</keyword>
<dbReference type="RefSeq" id="WP_206571996.1">
    <property type="nucleotide sequence ID" value="NZ_JAFKCV010000001.1"/>
</dbReference>
<dbReference type="SUPFAM" id="SSF50156">
    <property type="entry name" value="PDZ domain-like"/>
    <property type="match status" value="1"/>
</dbReference>
<proteinExistence type="predicted"/>
<reference evidence="2" key="1">
    <citation type="submission" date="2021-03" db="EMBL/GenBank/DDBJ databases">
        <title>novel species isolated from a fishpond in China.</title>
        <authorList>
            <person name="Lu H."/>
            <person name="Cai Z."/>
        </authorList>
    </citation>
    <scope>NUCLEOTIDE SEQUENCE</scope>
    <source>
        <strain evidence="2">JCM 30855</strain>
    </source>
</reference>
<gene>
    <name evidence="2" type="ORF">J0A66_01530</name>
</gene>
<organism evidence="2 3">
    <name type="scientific">Bowmanella dokdonensis</name>
    <dbReference type="NCBI Taxonomy" id="751969"/>
    <lineage>
        <taxon>Bacteria</taxon>
        <taxon>Pseudomonadati</taxon>
        <taxon>Pseudomonadota</taxon>
        <taxon>Gammaproteobacteria</taxon>
        <taxon>Alteromonadales</taxon>
        <taxon>Alteromonadaceae</taxon>
        <taxon>Bowmanella</taxon>
    </lineage>
</organism>
<accession>A0A939DJK2</accession>
<dbReference type="InterPro" id="IPR021109">
    <property type="entry name" value="Peptidase_aspartic_dom_sf"/>
</dbReference>
<comment type="caution">
    <text evidence="2">The sequence shown here is derived from an EMBL/GenBank/DDBJ whole genome shotgun (WGS) entry which is preliminary data.</text>
</comment>
<evidence type="ECO:0000313" key="2">
    <source>
        <dbReference type="EMBL" id="MBN7823893.1"/>
    </source>
</evidence>
<dbReference type="AlphaFoldDB" id="A0A939DJK2"/>
<dbReference type="Gene3D" id="2.40.70.10">
    <property type="entry name" value="Acid Proteases"/>
    <property type="match status" value="2"/>
</dbReference>
<name>A0A939DJK2_9ALTE</name>
<evidence type="ECO:0000256" key="1">
    <source>
        <dbReference type="SAM" id="Phobius"/>
    </source>
</evidence>
<dbReference type="InterPro" id="IPR036034">
    <property type="entry name" value="PDZ_sf"/>
</dbReference>
<dbReference type="GO" id="GO:0006508">
    <property type="term" value="P:proteolysis"/>
    <property type="evidence" value="ECO:0007669"/>
    <property type="project" value="UniProtKB-KW"/>
</dbReference>
<keyword evidence="1" id="KW-0812">Transmembrane</keyword>
<dbReference type="Proteomes" id="UP000664654">
    <property type="component" value="Unassembled WGS sequence"/>
</dbReference>
<dbReference type="Pfam" id="PF13650">
    <property type="entry name" value="Asp_protease_2"/>
    <property type="match status" value="2"/>
</dbReference>
<sequence length="416" mass="47071">MSNTVVQIHHLKFLFISVFAVFHLAGCNIANSLRMMQINSDVEPVFTGDNRLALDAQYQGEKPYIHATVNGEKLLFLVDTGARFLILMDTPKVKQLGLKRGFDLSMGGWGEEGKSAAYQTDIKRIDLGGVYFDNMKAALIPVSESYYYLREDEAVFDGVIGHDMMRHFIWEFDASANEIILSTEKYQPQDHAQYLELSAFMNKIRVNGDLAFNEEHVVEGEFIVDTGSRHYVKLSALYVQENEIEIASPRVRAADFGLSGKVEHDRVSLPWLSFGDLKIDNVKVNLIPGDDEDDWWVIGNALMNQFKTVIDYPNDAFYLVPQQPFVTDYNLLGLELRKIRSGDFVVRYVFPDLPASRTNIKEGDIVTHLNQQPTSEISLSQYNDIASQVGEHQVCLASHNQCFVLNAVDIKGYSIH</sequence>
<evidence type="ECO:0000313" key="3">
    <source>
        <dbReference type="Proteomes" id="UP000664654"/>
    </source>
</evidence>
<dbReference type="CDD" id="cd05483">
    <property type="entry name" value="retropepsin_like_bacteria"/>
    <property type="match status" value="1"/>
</dbReference>
<dbReference type="Gene3D" id="2.30.42.10">
    <property type="match status" value="1"/>
</dbReference>
<keyword evidence="2" id="KW-0645">Protease</keyword>
<keyword evidence="3" id="KW-1185">Reference proteome</keyword>
<feature type="transmembrane region" description="Helical" evidence="1">
    <location>
        <begin position="12"/>
        <end position="30"/>
    </location>
</feature>
<dbReference type="SUPFAM" id="SSF50630">
    <property type="entry name" value="Acid proteases"/>
    <property type="match status" value="1"/>
</dbReference>